<dbReference type="InterPro" id="IPR051158">
    <property type="entry name" value="Metallophosphoesterase_sf"/>
</dbReference>
<feature type="transmembrane region" description="Helical" evidence="1">
    <location>
        <begin position="70"/>
        <end position="93"/>
    </location>
</feature>
<dbReference type="KEGG" id="mcub:MCBB_1995"/>
<dbReference type="InterPro" id="IPR004843">
    <property type="entry name" value="Calcineurin-like_PHP"/>
</dbReference>
<gene>
    <name evidence="3" type="ORF">MCBB_1995</name>
</gene>
<dbReference type="Gene3D" id="3.60.21.10">
    <property type="match status" value="1"/>
</dbReference>
<evidence type="ECO:0000313" key="3">
    <source>
        <dbReference type="EMBL" id="SCG86543.1"/>
    </source>
</evidence>
<dbReference type="AlphaFoldDB" id="A0A1D3L4L4"/>
<evidence type="ECO:0000256" key="1">
    <source>
        <dbReference type="SAM" id="Phobius"/>
    </source>
</evidence>
<dbReference type="GO" id="GO:0016787">
    <property type="term" value="F:hydrolase activity"/>
    <property type="evidence" value="ECO:0007669"/>
    <property type="project" value="UniProtKB-KW"/>
</dbReference>
<reference evidence="3 4" key="1">
    <citation type="submission" date="2016-08" db="EMBL/GenBank/DDBJ databases">
        <authorList>
            <person name="Seilhamer J.J."/>
        </authorList>
    </citation>
    <scope>NUCLEOTIDE SEQUENCE [LARGE SCALE GENOMIC DNA]</scope>
    <source>
        <strain evidence="3">Buetzberg</strain>
    </source>
</reference>
<dbReference type="RefSeq" id="WP_071907595.1">
    <property type="nucleotide sequence ID" value="NZ_LT607756.1"/>
</dbReference>
<feature type="domain" description="Calcineurin-like phosphoesterase" evidence="2">
    <location>
        <begin position="144"/>
        <end position="300"/>
    </location>
</feature>
<dbReference type="PANTHER" id="PTHR31302:SF0">
    <property type="entry name" value="TRANSMEMBRANE PROTEIN WITH METALLOPHOSPHOESTERASE DOMAIN"/>
    <property type="match status" value="1"/>
</dbReference>
<dbReference type="STRING" id="118062.MCBB_1995"/>
<dbReference type="Proteomes" id="UP000094707">
    <property type="component" value="Chromosome I"/>
</dbReference>
<dbReference type="EC" id="3.1.-.-" evidence="3"/>
<name>A0A1D3L4L4_9EURY</name>
<keyword evidence="3" id="KW-0378">Hydrolase</keyword>
<evidence type="ECO:0000313" key="4">
    <source>
        <dbReference type="Proteomes" id="UP000094707"/>
    </source>
</evidence>
<dbReference type="OrthoDB" id="71112at2157"/>
<keyword evidence="1" id="KW-1133">Transmembrane helix</keyword>
<dbReference type="Pfam" id="PF00149">
    <property type="entry name" value="Metallophos"/>
    <property type="match status" value="1"/>
</dbReference>
<feature type="transmembrane region" description="Helical" evidence="1">
    <location>
        <begin position="7"/>
        <end position="33"/>
    </location>
</feature>
<dbReference type="PATRIC" id="fig|129848.4.peg.2043"/>
<accession>A0A1D3L4L4</accession>
<proteinExistence type="predicted"/>
<keyword evidence="1" id="KW-0472">Membrane</keyword>
<protein>
    <submittedName>
        <fullName evidence="3">Putative metallophosphoesterase HP_1044</fullName>
        <ecNumber evidence="3">3.1.-.-</ecNumber>
    </submittedName>
</protein>
<sequence>MRTILQYMAFISLFFLGFLALNYGIFYSMAFLLGLSHNTAFYVLMVVAAVSYPAAALIERTISNDLTRVFYTAASAWMGISFYLLSFLVIYGLTSLFIKIPHETAGILIGVLTVAVSFYSILKSSDLKIKEVEVHLNNLKKDLNVVQLSDIHIGSIRNSGYMERIVNETNKLDPEMVFITGDMVDGSARLHKHTFKSINALKAPVFFVTGNHDFYEGMDEVLRVLDDINIRILRNELVEHGGLQIIGVEYSYGRKNLENALSKMNINPEKPSVLLYHLPQEVEAANAAGINLQLSGHTHAGQMIPLNLIVKLMFPYLRGFYKYKDTKIYVSQGTGTWGPPMRLGSRCEITSIHLKPVK</sequence>
<dbReference type="PANTHER" id="PTHR31302">
    <property type="entry name" value="TRANSMEMBRANE PROTEIN WITH METALLOPHOSPHOESTERASE DOMAIN-RELATED"/>
    <property type="match status" value="1"/>
</dbReference>
<keyword evidence="4" id="KW-1185">Reference proteome</keyword>
<dbReference type="CDD" id="cd07385">
    <property type="entry name" value="MPP_YkuE_C"/>
    <property type="match status" value="1"/>
</dbReference>
<dbReference type="GeneID" id="30412831"/>
<dbReference type="EMBL" id="LT607756">
    <property type="protein sequence ID" value="SCG86543.1"/>
    <property type="molecule type" value="Genomic_DNA"/>
</dbReference>
<dbReference type="SUPFAM" id="SSF56300">
    <property type="entry name" value="Metallo-dependent phosphatases"/>
    <property type="match status" value="1"/>
</dbReference>
<feature type="transmembrane region" description="Helical" evidence="1">
    <location>
        <begin position="39"/>
        <end position="58"/>
    </location>
</feature>
<organism evidence="3 4">
    <name type="scientific">Methanobacterium congolense</name>
    <dbReference type="NCBI Taxonomy" id="118062"/>
    <lineage>
        <taxon>Archaea</taxon>
        <taxon>Methanobacteriati</taxon>
        <taxon>Methanobacteriota</taxon>
        <taxon>Methanomada group</taxon>
        <taxon>Methanobacteria</taxon>
        <taxon>Methanobacteriales</taxon>
        <taxon>Methanobacteriaceae</taxon>
        <taxon>Methanobacterium</taxon>
    </lineage>
</organism>
<feature type="transmembrane region" description="Helical" evidence="1">
    <location>
        <begin position="105"/>
        <end position="122"/>
    </location>
</feature>
<dbReference type="InterPro" id="IPR029052">
    <property type="entry name" value="Metallo-depent_PP-like"/>
</dbReference>
<keyword evidence="1" id="KW-0812">Transmembrane</keyword>
<evidence type="ECO:0000259" key="2">
    <source>
        <dbReference type="Pfam" id="PF00149"/>
    </source>
</evidence>